<keyword evidence="4" id="KW-0288">FMN</keyword>
<organism evidence="7 8">
    <name type="scientific">Terrilactibacillus laevilacticus</name>
    <dbReference type="NCBI Taxonomy" id="1380157"/>
    <lineage>
        <taxon>Bacteria</taxon>
        <taxon>Bacillati</taxon>
        <taxon>Bacillota</taxon>
        <taxon>Bacilli</taxon>
        <taxon>Bacillales</taxon>
        <taxon>Bacillaceae</taxon>
        <taxon>Terrilactibacillus</taxon>
    </lineage>
</organism>
<proteinExistence type="inferred from homology"/>
<evidence type="ECO:0000256" key="2">
    <source>
        <dbReference type="ARBA" id="ARBA00007118"/>
    </source>
</evidence>
<evidence type="ECO:0000256" key="4">
    <source>
        <dbReference type="ARBA" id="ARBA00022643"/>
    </source>
</evidence>
<dbReference type="CDD" id="cd02151">
    <property type="entry name" value="nitroreductase"/>
    <property type="match status" value="1"/>
</dbReference>
<evidence type="ECO:0000256" key="1">
    <source>
        <dbReference type="ARBA" id="ARBA00001917"/>
    </source>
</evidence>
<keyword evidence="5" id="KW-0560">Oxidoreductase</keyword>
<comment type="cofactor">
    <cofactor evidence="1">
        <name>FMN</name>
        <dbReference type="ChEBI" id="CHEBI:58210"/>
    </cofactor>
</comment>
<feature type="domain" description="Nitroreductase" evidence="6">
    <location>
        <begin position="7"/>
        <end position="61"/>
    </location>
</feature>
<dbReference type="EMBL" id="JBHUMR010000025">
    <property type="protein sequence ID" value="MFD2618717.1"/>
    <property type="molecule type" value="Genomic_DNA"/>
</dbReference>
<dbReference type="Proteomes" id="UP001597458">
    <property type="component" value="Unassembled WGS sequence"/>
</dbReference>
<accession>A0ABW5PVL3</accession>
<name>A0ABW5PVL3_9BACI</name>
<dbReference type="InterPro" id="IPR000415">
    <property type="entry name" value="Nitroreductase-like"/>
</dbReference>
<evidence type="ECO:0000313" key="8">
    <source>
        <dbReference type="Proteomes" id="UP001597458"/>
    </source>
</evidence>
<evidence type="ECO:0000313" key="7">
    <source>
        <dbReference type="EMBL" id="MFD2618717.1"/>
    </source>
</evidence>
<reference evidence="8" key="1">
    <citation type="journal article" date="2019" name="Int. J. Syst. Evol. Microbiol.">
        <title>The Global Catalogue of Microorganisms (GCM) 10K type strain sequencing project: providing services to taxonomists for standard genome sequencing and annotation.</title>
        <authorList>
            <consortium name="The Broad Institute Genomics Platform"/>
            <consortium name="The Broad Institute Genome Sequencing Center for Infectious Disease"/>
            <person name="Wu L."/>
            <person name="Ma J."/>
        </authorList>
    </citation>
    <scope>NUCLEOTIDE SEQUENCE [LARGE SCALE GENOMIC DNA]</scope>
    <source>
        <strain evidence="8">TISTR 2241</strain>
    </source>
</reference>
<dbReference type="Gene3D" id="3.40.109.10">
    <property type="entry name" value="NADH Oxidase"/>
    <property type="match status" value="1"/>
</dbReference>
<dbReference type="PANTHER" id="PTHR43673">
    <property type="entry name" value="NAD(P)H NITROREDUCTASE YDGI-RELATED"/>
    <property type="match status" value="1"/>
</dbReference>
<keyword evidence="3" id="KW-0285">Flavoprotein</keyword>
<gene>
    <name evidence="7" type="ORF">ACFSTF_15615</name>
</gene>
<keyword evidence="8" id="KW-1185">Reference proteome</keyword>
<evidence type="ECO:0000256" key="5">
    <source>
        <dbReference type="ARBA" id="ARBA00023002"/>
    </source>
</evidence>
<dbReference type="RefSeq" id="WP_141191606.1">
    <property type="nucleotide sequence ID" value="NZ_JBHUMR010000025.1"/>
</dbReference>
<dbReference type="Pfam" id="PF00881">
    <property type="entry name" value="Nitroreductase"/>
    <property type="match status" value="1"/>
</dbReference>
<comment type="similarity">
    <text evidence="2">Belongs to the nitroreductase family.</text>
</comment>
<dbReference type="InterPro" id="IPR029479">
    <property type="entry name" value="Nitroreductase"/>
</dbReference>
<dbReference type="SUPFAM" id="SSF55469">
    <property type="entry name" value="FMN-dependent nitroreductase-like"/>
    <property type="match status" value="1"/>
</dbReference>
<comment type="caution">
    <text evidence="7">The sequence shown here is derived from an EMBL/GenBank/DDBJ whole genome shotgun (WGS) entry which is preliminary data.</text>
</comment>
<protein>
    <submittedName>
        <fullName evidence="7">Nitroreductase family protein</fullName>
    </submittedName>
</protein>
<sequence>MNVFEAISKRREITQFLGKSIPSEILERVLNAAFLAPSGNNLPSREFILVTDREILKHLAKTTPYMPWLANAAAGIVITGCPNVSKYWIQDASIASGFIWLSAVELGLGAAFGAVFHAEDHIESNSRETHVRKTLVIPENRRVLAIMGLGYPEKQPASKELIPKDEIIHYHKFNGEHNN</sequence>
<evidence type="ECO:0000259" key="6">
    <source>
        <dbReference type="Pfam" id="PF00881"/>
    </source>
</evidence>
<dbReference type="PANTHER" id="PTHR43673:SF2">
    <property type="entry name" value="NITROREDUCTASE"/>
    <property type="match status" value="1"/>
</dbReference>
<evidence type="ECO:0000256" key="3">
    <source>
        <dbReference type="ARBA" id="ARBA00022630"/>
    </source>
</evidence>